<dbReference type="Gene3D" id="3.40.190.10">
    <property type="entry name" value="Periplasmic binding protein-like II"/>
    <property type="match status" value="1"/>
</dbReference>
<dbReference type="PANTHER" id="PTHR30290">
    <property type="entry name" value="PERIPLASMIC BINDING COMPONENT OF ABC TRANSPORTER"/>
    <property type="match status" value="1"/>
</dbReference>
<comment type="subcellular location">
    <subcellularLocation>
        <location evidence="1">Cell envelope</location>
    </subcellularLocation>
</comment>
<keyword evidence="4 5" id="KW-0732">Signal</keyword>
<evidence type="ECO:0000256" key="2">
    <source>
        <dbReference type="ARBA" id="ARBA00005695"/>
    </source>
</evidence>
<sequence>MKPLIPAALPAAHPARRSPTRFLLRGLAALLSMACALASAPAGAQGVPAGETTATPKILRYAFRAAETGFDPAQISDVYSKTVAAGIFDAPLRYEYHTHPAKLRPNVLVAMPEVSADFKTLTFELKPGIYFADDEAFKGKKRELTAADYIYSIKRHYDPQWKSPNLYLLENVKILGLSELRAEVMKAKKPFTYDRPVEGLQQLDRYRFQVKLGLGDPRFVYQFADAGFLGAVAREVVEFYGDRVMEHPVGTNAWRLADWRRSSRILLDKNPNYREEHYDESPPTDNPVLAAQVQALQGRRLPMVDRVEISIIEENQPRWLSFVGLETELILELPFDFAGIATPNNHLAPNLAKRGVQMTRFTYPEVAFSYFNMDDPTVGGYTPDKVALRRAISLATDIGKQIRLARRGQAVAAQGPIAPGTYGYDPAYKSEMSEFNLAKAQALLDLYGYVDADGDGWRDMPDGSPLQLEYASQPDSTSRQLIELWQKGMDALKVRIRFKIAKFPENLKSANAAKLQMWGVSWVATTPDSDTFLALGDGAAKGKSNKARFDLPAFNALYRQQRAMPDGPERIAVMREAQRLLIAYMPYKMEVHRIFTDLAQPWVKGYNRHVFQKDFWKYVDIDTDALKAAQP</sequence>
<reference evidence="7 8" key="1">
    <citation type="submission" date="2022-10" db="EMBL/GenBank/DDBJ databases">
        <title>paucibacter sp. hw8 Genome sequencing.</title>
        <authorList>
            <person name="Park S."/>
        </authorList>
    </citation>
    <scope>NUCLEOTIDE SEQUENCE [LARGE SCALE GENOMIC DNA]</scope>
    <source>
        <strain evidence="8">hw8</strain>
    </source>
</reference>
<evidence type="ECO:0000256" key="3">
    <source>
        <dbReference type="ARBA" id="ARBA00022448"/>
    </source>
</evidence>
<dbReference type="InterPro" id="IPR039424">
    <property type="entry name" value="SBP_5"/>
</dbReference>
<proteinExistence type="inferred from homology"/>
<comment type="similarity">
    <text evidence="2">Belongs to the bacterial solute-binding protein 5 family.</text>
</comment>
<name>A0ABT5KUU8_9BURK</name>
<feature type="signal peptide" evidence="5">
    <location>
        <begin position="1"/>
        <end position="44"/>
    </location>
</feature>
<protein>
    <submittedName>
        <fullName evidence="7">ABC transporter substrate-binding protein</fullName>
    </submittedName>
</protein>
<dbReference type="PANTHER" id="PTHR30290:SF10">
    <property type="entry name" value="PERIPLASMIC OLIGOPEPTIDE-BINDING PROTEIN-RELATED"/>
    <property type="match status" value="1"/>
</dbReference>
<evidence type="ECO:0000256" key="4">
    <source>
        <dbReference type="ARBA" id="ARBA00022729"/>
    </source>
</evidence>
<evidence type="ECO:0000313" key="7">
    <source>
        <dbReference type="EMBL" id="MDC8785601.1"/>
    </source>
</evidence>
<gene>
    <name evidence="7" type="ORF">PRZ01_10400</name>
</gene>
<dbReference type="Proteomes" id="UP001219862">
    <property type="component" value="Unassembled WGS sequence"/>
</dbReference>
<dbReference type="InterPro" id="IPR000914">
    <property type="entry name" value="SBP_5_dom"/>
</dbReference>
<evidence type="ECO:0000256" key="1">
    <source>
        <dbReference type="ARBA" id="ARBA00004196"/>
    </source>
</evidence>
<evidence type="ECO:0000256" key="5">
    <source>
        <dbReference type="SAM" id="SignalP"/>
    </source>
</evidence>
<dbReference type="Pfam" id="PF00496">
    <property type="entry name" value="SBP_bac_5"/>
    <property type="match status" value="1"/>
</dbReference>
<accession>A0ABT5KUU8</accession>
<dbReference type="PIRSF" id="PIRSF002741">
    <property type="entry name" value="MppA"/>
    <property type="match status" value="1"/>
</dbReference>
<evidence type="ECO:0000259" key="6">
    <source>
        <dbReference type="Pfam" id="PF00496"/>
    </source>
</evidence>
<dbReference type="InterPro" id="IPR030678">
    <property type="entry name" value="Peptide/Ni-bd"/>
</dbReference>
<dbReference type="EMBL" id="JAQQXS010000008">
    <property type="protein sequence ID" value="MDC8785601.1"/>
    <property type="molecule type" value="Genomic_DNA"/>
</dbReference>
<dbReference type="SUPFAM" id="SSF53850">
    <property type="entry name" value="Periplasmic binding protein-like II"/>
    <property type="match status" value="1"/>
</dbReference>
<keyword evidence="8" id="KW-1185">Reference proteome</keyword>
<dbReference type="RefSeq" id="WP_273596715.1">
    <property type="nucleotide sequence ID" value="NZ_JAQQXS010000008.1"/>
</dbReference>
<organism evidence="7 8">
    <name type="scientific">Roseateles koreensis</name>
    <dbReference type="NCBI Taxonomy" id="2987526"/>
    <lineage>
        <taxon>Bacteria</taxon>
        <taxon>Pseudomonadati</taxon>
        <taxon>Pseudomonadota</taxon>
        <taxon>Betaproteobacteria</taxon>
        <taxon>Burkholderiales</taxon>
        <taxon>Sphaerotilaceae</taxon>
        <taxon>Roseateles</taxon>
    </lineage>
</organism>
<feature type="chain" id="PRO_5045053853" evidence="5">
    <location>
        <begin position="45"/>
        <end position="631"/>
    </location>
</feature>
<comment type="caution">
    <text evidence="7">The sequence shown here is derived from an EMBL/GenBank/DDBJ whole genome shotgun (WGS) entry which is preliminary data.</text>
</comment>
<dbReference type="Gene3D" id="3.10.105.10">
    <property type="entry name" value="Dipeptide-binding Protein, Domain 3"/>
    <property type="match status" value="1"/>
</dbReference>
<evidence type="ECO:0000313" key="8">
    <source>
        <dbReference type="Proteomes" id="UP001219862"/>
    </source>
</evidence>
<feature type="domain" description="Solute-binding protein family 5" evidence="6">
    <location>
        <begin position="104"/>
        <end position="538"/>
    </location>
</feature>
<keyword evidence="3" id="KW-0813">Transport</keyword>